<organism evidence="2 3">
    <name type="scientific">Lecanosticta acicola</name>
    <dbReference type="NCBI Taxonomy" id="111012"/>
    <lineage>
        <taxon>Eukaryota</taxon>
        <taxon>Fungi</taxon>
        <taxon>Dikarya</taxon>
        <taxon>Ascomycota</taxon>
        <taxon>Pezizomycotina</taxon>
        <taxon>Dothideomycetes</taxon>
        <taxon>Dothideomycetidae</taxon>
        <taxon>Mycosphaerellales</taxon>
        <taxon>Mycosphaerellaceae</taxon>
        <taxon>Lecanosticta</taxon>
    </lineage>
</organism>
<dbReference type="EMBL" id="CAVMBE010000024">
    <property type="protein sequence ID" value="CAK4011507.1"/>
    <property type="molecule type" value="Genomic_DNA"/>
</dbReference>
<reference evidence="2" key="1">
    <citation type="submission" date="2023-11" db="EMBL/GenBank/DDBJ databases">
        <authorList>
            <person name="Alioto T."/>
            <person name="Alioto T."/>
            <person name="Gomez Garrido J."/>
        </authorList>
    </citation>
    <scope>NUCLEOTIDE SEQUENCE</scope>
</reference>
<feature type="region of interest" description="Disordered" evidence="1">
    <location>
        <begin position="108"/>
        <end position="132"/>
    </location>
</feature>
<proteinExistence type="predicted"/>
<evidence type="ECO:0000313" key="2">
    <source>
        <dbReference type="EMBL" id="CAK4011507.1"/>
    </source>
</evidence>
<evidence type="ECO:0000256" key="1">
    <source>
        <dbReference type="SAM" id="MobiDB-lite"/>
    </source>
</evidence>
<gene>
    <name evidence="2" type="ORF">LECACI_7A004452</name>
</gene>
<feature type="region of interest" description="Disordered" evidence="1">
    <location>
        <begin position="1"/>
        <end position="95"/>
    </location>
</feature>
<protein>
    <submittedName>
        <fullName evidence="2">Uncharacterized protein</fullName>
    </submittedName>
</protein>
<keyword evidence="3" id="KW-1185">Reference proteome</keyword>
<evidence type="ECO:0000313" key="3">
    <source>
        <dbReference type="Proteomes" id="UP001296104"/>
    </source>
</evidence>
<feature type="compositionally biased region" description="Basic and acidic residues" evidence="1">
    <location>
        <begin position="116"/>
        <end position="129"/>
    </location>
</feature>
<sequence>MSPKGAPLVNRSARRCALPTRPTKIHSPKLSAYSRGTVQPYYPTPRQSITSPLFYSTSPGTGKAPDAKGGIGPKRPSHDPKSRTSTMNRELETRLKFERKRLLAERNAKRKATIAKSEEAKEKKTVAGREKRKARVAAAGAVKKPKKVVAPARNLFAVDQGLGREVVRDEEGREVRRSTRVGRQV</sequence>
<accession>A0AAI8YYQ9</accession>
<name>A0AAI8YYQ9_9PEZI</name>
<dbReference type="Proteomes" id="UP001296104">
    <property type="component" value="Unassembled WGS sequence"/>
</dbReference>
<dbReference type="AlphaFoldDB" id="A0AAI8YYQ9"/>
<comment type="caution">
    <text evidence="2">The sequence shown here is derived from an EMBL/GenBank/DDBJ whole genome shotgun (WGS) entry which is preliminary data.</text>
</comment>
<feature type="compositionally biased region" description="Polar residues" evidence="1">
    <location>
        <begin position="45"/>
        <end position="60"/>
    </location>
</feature>